<evidence type="ECO:0000313" key="3">
    <source>
        <dbReference type="EMBL" id="GHH89225.1"/>
    </source>
</evidence>
<comment type="caution">
    <text evidence="3">The sequence shown here is derived from an EMBL/GenBank/DDBJ whole genome shotgun (WGS) entry which is preliminary data.</text>
</comment>
<organism evidence="3 4">
    <name type="scientific">Streptomyces capitiformicae</name>
    <dbReference type="NCBI Taxonomy" id="2014920"/>
    <lineage>
        <taxon>Bacteria</taxon>
        <taxon>Bacillati</taxon>
        <taxon>Actinomycetota</taxon>
        <taxon>Actinomycetes</taxon>
        <taxon>Kitasatosporales</taxon>
        <taxon>Streptomycetaceae</taxon>
        <taxon>Streptomyces</taxon>
    </lineage>
</organism>
<feature type="transmembrane region" description="Helical" evidence="1">
    <location>
        <begin position="72"/>
        <end position="90"/>
    </location>
</feature>
<reference evidence="3" key="1">
    <citation type="journal article" date="2014" name="Int. J. Syst. Evol. Microbiol.">
        <title>Complete genome sequence of Corynebacterium casei LMG S-19264T (=DSM 44701T), isolated from a smear-ripened cheese.</title>
        <authorList>
            <consortium name="US DOE Joint Genome Institute (JGI-PGF)"/>
            <person name="Walter F."/>
            <person name="Albersmeier A."/>
            <person name="Kalinowski J."/>
            <person name="Ruckert C."/>
        </authorList>
    </citation>
    <scope>NUCLEOTIDE SEQUENCE</scope>
    <source>
        <strain evidence="3">CGMCC 4.7403</strain>
    </source>
</reference>
<name>A0A919GQR6_9ACTN</name>
<accession>A0A919GQR6</accession>
<dbReference type="InterPro" id="IPR046675">
    <property type="entry name" value="DUF6545"/>
</dbReference>
<gene>
    <name evidence="3" type="ORF">GCM10017771_38670</name>
</gene>
<proteinExistence type="predicted"/>
<dbReference type="EMBL" id="BNAT01000012">
    <property type="protein sequence ID" value="GHH89225.1"/>
    <property type="molecule type" value="Genomic_DNA"/>
</dbReference>
<feature type="transmembrane region" description="Helical" evidence="1">
    <location>
        <begin position="6"/>
        <end position="26"/>
    </location>
</feature>
<dbReference type="Proteomes" id="UP000603227">
    <property type="component" value="Unassembled WGS sequence"/>
</dbReference>
<dbReference type="RefSeq" id="WP_189783709.1">
    <property type="nucleotide sequence ID" value="NZ_BNAT01000012.1"/>
</dbReference>
<feature type="domain" description="DUF6545" evidence="2">
    <location>
        <begin position="236"/>
        <end position="345"/>
    </location>
</feature>
<keyword evidence="1" id="KW-0812">Transmembrane</keyword>
<sequence length="386" mass="40957">MEPIDIADQLGLWSILTLWAALVWRARPALCLRCQRGLWLTVLATAVATSLFQPAIVALATDLGGDTRTIVLARNLIGVLSAGLVLLFVIDSTHGHGPHLAVMVGMAAAMGSLLLLGLSEGAPADAPSVQRPAAPSTPYVLILVVSHLAGDIAAAAVCRKYDRRSNDRELVWSLRLFAMGSCLAIVFWSGYLIHHYVPAPGGMAGLSVVISVHGFFRAASLLVPTAFTLARAVESLRILWVLWPMWHDLTGAVPQVVLVQPQKTRIRQVLRSRGPLALQAHRQTIETYDAILELQRYTPSGAYEEASERAQDAGIGSDRLAAAALAGALGEARRGKLGGAAPAAAPCPLPGLEQGTLATLLVIAGVWPSMADAVTERPRSSSARRP</sequence>
<keyword evidence="1" id="KW-1133">Transmembrane helix</keyword>
<feature type="transmembrane region" description="Helical" evidence="1">
    <location>
        <begin position="139"/>
        <end position="158"/>
    </location>
</feature>
<feature type="transmembrane region" description="Helical" evidence="1">
    <location>
        <begin position="170"/>
        <end position="191"/>
    </location>
</feature>
<reference evidence="3" key="2">
    <citation type="submission" date="2020-09" db="EMBL/GenBank/DDBJ databases">
        <authorList>
            <person name="Sun Q."/>
            <person name="Zhou Y."/>
        </authorList>
    </citation>
    <scope>NUCLEOTIDE SEQUENCE</scope>
    <source>
        <strain evidence="3">CGMCC 4.7403</strain>
    </source>
</reference>
<feature type="transmembrane region" description="Helical" evidence="1">
    <location>
        <begin position="102"/>
        <end position="119"/>
    </location>
</feature>
<keyword evidence="1" id="KW-0472">Membrane</keyword>
<evidence type="ECO:0000313" key="4">
    <source>
        <dbReference type="Proteomes" id="UP000603227"/>
    </source>
</evidence>
<dbReference type="AlphaFoldDB" id="A0A919GQR6"/>
<feature type="transmembrane region" description="Helical" evidence="1">
    <location>
        <begin position="38"/>
        <end position="60"/>
    </location>
</feature>
<evidence type="ECO:0000259" key="2">
    <source>
        <dbReference type="Pfam" id="PF20182"/>
    </source>
</evidence>
<keyword evidence="4" id="KW-1185">Reference proteome</keyword>
<evidence type="ECO:0000256" key="1">
    <source>
        <dbReference type="SAM" id="Phobius"/>
    </source>
</evidence>
<protein>
    <recommendedName>
        <fullName evidence="2">DUF6545 domain-containing protein</fullName>
    </recommendedName>
</protein>
<feature type="transmembrane region" description="Helical" evidence="1">
    <location>
        <begin position="203"/>
        <end position="230"/>
    </location>
</feature>
<dbReference type="Pfam" id="PF20182">
    <property type="entry name" value="DUF6545"/>
    <property type="match status" value="1"/>
</dbReference>